<keyword evidence="1" id="KW-0812">Transmembrane</keyword>
<keyword evidence="1" id="KW-0472">Membrane</keyword>
<dbReference type="EMBL" id="BAAALG010000013">
    <property type="protein sequence ID" value="GAA1110736.1"/>
    <property type="molecule type" value="Genomic_DNA"/>
</dbReference>
<evidence type="ECO:0000313" key="2">
    <source>
        <dbReference type="EMBL" id="GAA1110736.1"/>
    </source>
</evidence>
<reference evidence="3" key="1">
    <citation type="journal article" date="2019" name="Int. J. Syst. Evol. Microbiol.">
        <title>The Global Catalogue of Microorganisms (GCM) 10K type strain sequencing project: providing services to taxonomists for standard genome sequencing and annotation.</title>
        <authorList>
            <consortium name="The Broad Institute Genomics Platform"/>
            <consortium name="The Broad Institute Genome Sequencing Center for Infectious Disease"/>
            <person name="Wu L."/>
            <person name="Ma J."/>
        </authorList>
    </citation>
    <scope>NUCLEOTIDE SEQUENCE [LARGE SCALE GENOMIC DNA]</scope>
    <source>
        <strain evidence="3">JCM 13008</strain>
    </source>
</reference>
<proteinExistence type="predicted"/>
<evidence type="ECO:0000313" key="3">
    <source>
        <dbReference type="Proteomes" id="UP001501581"/>
    </source>
</evidence>
<dbReference type="RefSeq" id="WP_343996090.1">
    <property type="nucleotide sequence ID" value="NZ_BAAALG010000013.1"/>
</dbReference>
<protein>
    <submittedName>
        <fullName evidence="2">Uncharacterized protein</fullName>
    </submittedName>
</protein>
<evidence type="ECO:0000256" key="1">
    <source>
        <dbReference type="SAM" id="Phobius"/>
    </source>
</evidence>
<sequence>MSGSHPALPRATFQGYWMAPGAFGGVPVWLSVEGGLLSLVAAQPGSSGTSVVFRVPVQHARVRAAAQRITVTVAGRTYPVLARPLGPVVGPAVGVAGSLAGLAGAERVHGGAVAARGANVAADAAAFSRQGGHQLLAALRASGAPVRRVGYPAILAAGLAAGFLVVLLVTVITVVALR</sequence>
<keyword evidence="3" id="KW-1185">Reference proteome</keyword>
<dbReference type="Proteomes" id="UP001501581">
    <property type="component" value="Unassembled WGS sequence"/>
</dbReference>
<organism evidence="2 3">
    <name type="scientific">Nocardioides dubius</name>
    <dbReference type="NCBI Taxonomy" id="317019"/>
    <lineage>
        <taxon>Bacteria</taxon>
        <taxon>Bacillati</taxon>
        <taxon>Actinomycetota</taxon>
        <taxon>Actinomycetes</taxon>
        <taxon>Propionibacteriales</taxon>
        <taxon>Nocardioidaceae</taxon>
        <taxon>Nocardioides</taxon>
    </lineage>
</organism>
<keyword evidence="1" id="KW-1133">Transmembrane helix</keyword>
<name>A0ABP4ELP4_9ACTN</name>
<comment type="caution">
    <text evidence="2">The sequence shown here is derived from an EMBL/GenBank/DDBJ whole genome shotgun (WGS) entry which is preliminary data.</text>
</comment>
<gene>
    <name evidence="2" type="ORF">GCM10009668_34420</name>
</gene>
<accession>A0ABP4ELP4</accession>
<feature type="transmembrane region" description="Helical" evidence="1">
    <location>
        <begin position="149"/>
        <end position="177"/>
    </location>
</feature>